<keyword evidence="1" id="KW-0413">Isomerase</keyword>
<sequence length="349" mass="37161">MSNSQANLPLSGVKIVELHAIGPVPFAGMLARNLGANVYRVSPPADTKLGVPMANKADLLNAGKTAVYTDLKTAAGMAELDKLLADADVLLEGFRPGVLERLGLAPDKLLAKYPRLVIGRLSGWGTKGELAERAGHDINYLALAGALQSIGPAEAPVPPLNLVADFGGGAMHLLVGVLSKLVQRAVSGKGGVVETSILAGTVGLTPIFFGMMSAGLWKMDRETNMLDGGRPYYRVYKTKDGKFFSVGAIEAKFYVLLLDMLGLNGELDPAKQNDPSTWAHTQKRFGEVFATKTRDEWAVLAAKVDCCGAPVLTFEEAAREPHNLANSLYRAEPFPQPNPVINFDPPAKG</sequence>
<dbReference type="InterPro" id="IPR044855">
    <property type="entry name" value="CoA-Trfase_III_dom3_sf"/>
</dbReference>
<accession>A0A7W8MA75</accession>
<dbReference type="InterPro" id="IPR050509">
    <property type="entry name" value="CoA-transferase_III"/>
</dbReference>
<reference evidence="1 2" key="1">
    <citation type="submission" date="2020-08" db="EMBL/GenBank/DDBJ databases">
        <title>Genomic Encyclopedia of Type Strains, Phase IV (KMG-IV): sequencing the most valuable type-strain genomes for metagenomic binning, comparative biology and taxonomic classification.</title>
        <authorList>
            <person name="Goeker M."/>
        </authorList>
    </citation>
    <scope>NUCLEOTIDE SEQUENCE [LARGE SCALE GENOMIC DNA]</scope>
    <source>
        <strain evidence="1 2">DSM 29781</strain>
    </source>
</reference>
<dbReference type="PANTHER" id="PTHR48228">
    <property type="entry name" value="SUCCINYL-COA--D-CITRAMALATE COA-TRANSFERASE"/>
    <property type="match status" value="1"/>
</dbReference>
<proteinExistence type="predicted"/>
<dbReference type="Pfam" id="PF02515">
    <property type="entry name" value="CoA_transf_3"/>
    <property type="match status" value="1"/>
</dbReference>
<dbReference type="Gene3D" id="3.30.1540.10">
    <property type="entry name" value="formyl-coa transferase, domain 3"/>
    <property type="match status" value="1"/>
</dbReference>
<evidence type="ECO:0000313" key="2">
    <source>
        <dbReference type="Proteomes" id="UP000532440"/>
    </source>
</evidence>
<dbReference type="Proteomes" id="UP000532440">
    <property type="component" value="Unassembled WGS sequence"/>
</dbReference>
<comment type="caution">
    <text evidence="1">The sequence shown here is derived from an EMBL/GenBank/DDBJ whole genome shotgun (WGS) entry which is preliminary data.</text>
</comment>
<dbReference type="PANTHER" id="PTHR48228:SF5">
    <property type="entry name" value="ALPHA-METHYLACYL-COA RACEMASE"/>
    <property type="match status" value="1"/>
</dbReference>
<dbReference type="GO" id="GO:0008111">
    <property type="term" value="F:alpha-methylacyl-CoA racemase activity"/>
    <property type="evidence" value="ECO:0007669"/>
    <property type="project" value="UniProtKB-EC"/>
</dbReference>
<dbReference type="EC" id="5.1.99.4" evidence="1"/>
<dbReference type="RefSeq" id="WP_183968815.1">
    <property type="nucleotide sequence ID" value="NZ_BAABEW010000012.1"/>
</dbReference>
<dbReference type="Gene3D" id="3.40.50.10540">
    <property type="entry name" value="Crotonobetainyl-coa:carnitine coa-transferase, domain 1"/>
    <property type="match status" value="1"/>
</dbReference>
<dbReference type="EMBL" id="JACHGB010000005">
    <property type="protein sequence ID" value="MBB5272864.1"/>
    <property type="molecule type" value="Genomic_DNA"/>
</dbReference>
<dbReference type="InterPro" id="IPR023606">
    <property type="entry name" value="CoA-Trfase_III_dom_1_sf"/>
</dbReference>
<keyword evidence="2" id="KW-1185">Reference proteome</keyword>
<dbReference type="SUPFAM" id="SSF89796">
    <property type="entry name" value="CoA-transferase family III (CaiB/BaiF)"/>
    <property type="match status" value="1"/>
</dbReference>
<evidence type="ECO:0000313" key="1">
    <source>
        <dbReference type="EMBL" id="MBB5272864.1"/>
    </source>
</evidence>
<organism evidence="1 2">
    <name type="scientific">Quisquiliibacterium transsilvanicum</name>
    <dbReference type="NCBI Taxonomy" id="1549638"/>
    <lineage>
        <taxon>Bacteria</taxon>
        <taxon>Pseudomonadati</taxon>
        <taxon>Pseudomonadota</taxon>
        <taxon>Betaproteobacteria</taxon>
        <taxon>Burkholderiales</taxon>
        <taxon>Burkholderiaceae</taxon>
        <taxon>Quisquiliibacterium</taxon>
    </lineage>
</organism>
<dbReference type="AlphaFoldDB" id="A0A7W8MA75"/>
<name>A0A7W8MA75_9BURK</name>
<dbReference type="InterPro" id="IPR003673">
    <property type="entry name" value="CoA-Trfase_fam_III"/>
</dbReference>
<gene>
    <name evidence="1" type="ORF">HNQ70_002887</name>
</gene>
<protein>
    <submittedName>
        <fullName evidence="1">Alpha-methylacyl-CoA racemase</fullName>
        <ecNumber evidence="1">5.1.99.4</ecNumber>
    </submittedName>
</protein>